<dbReference type="RefSeq" id="WP_117632446.1">
    <property type="nucleotide sequence ID" value="NZ_QSON01000015.1"/>
</dbReference>
<sequence length="365" mass="42645">MISTLQEQIEVAARTIATDSYAMSIGELINMYRDEEIDIHPEFQRAYRWGIDQKSKLIESILLGIPMPPIFIFHRRDGIWDVIDGQQRLSTIFEFAGIYVDENKKLNPKIKLEKTKFLPALENIVWEDENDDVYQLTQAQRLLIKRAKIDVKLLKSTSDKDAKYDLFQRLNTGGSHLTPQEIRTCLIIMENKEFYDILSKMRENADFKTCLPLTDRAIKEQEDLEYIIRFIVARHGDINNMPSSLHEYFDNTIINLISTEALDVEKEVDIFEKTFKYINNMLGENAFKRYDIEHNKFVGSITLSAYEAMVPEVSKKIDYYISEVSKNDFMEKVKIMHTNKQYGPFSGRRSTNRFTALLKVGQEVF</sequence>
<protein>
    <submittedName>
        <fullName evidence="2">DUF262 domain-containing protein</fullName>
    </submittedName>
</protein>
<dbReference type="Proteomes" id="UP000263014">
    <property type="component" value="Unassembled WGS sequence"/>
</dbReference>
<organism evidence="2 3">
    <name type="scientific">Hungatella hathewayi</name>
    <dbReference type="NCBI Taxonomy" id="154046"/>
    <lineage>
        <taxon>Bacteria</taxon>
        <taxon>Bacillati</taxon>
        <taxon>Bacillota</taxon>
        <taxon>Clostridia</taxon>
        <taxon>Lachnospirales</taxon>
        <taxon>Lachnospiraceae</taxon>
        <taxon>Hungatella</taxon>
    </lineage>
</organism>
<name>A0A374P1F2_9FIRM</name>
<feature type="domain" description="GmrSD restriction endonucleases N-terminal" evidence="1">
    <location>
        <begin position="26"/>
        <end position="187"/>
    </location>
</feature>
<dbReference type="PANTHER" id="PTHR39639:SF1">
    <property type="entry name" value="DUF262 DOMAIN-CONTAINING PROTEIN"/>
    <property type="match status" value="1"/>
</dbReference>
<evidence type="ECO:0000313" key="2">
    <source>
        <dbReference type="EMBL" id="RGI98813.1"/>
    </source>
</evidence>
<dbReference type="InterPro" id="IPR004919">
    <property type="entry name" value="GmrSD_N"/>
</dbReference>
<dbReference type="Pfam" id="PF03235">
    <property type="entry name" value="GmrSD_N"/>
    <property type="match status" value="1"/>
</dbReference>
<gene>
    <name evidence="2" type="ORF">DXD79_25075</name>
</gene>
<dbReference type="PANTHER" id="PTHR39639">
    <property type="entry name" value="CHROMOSOME 16, WHOLE GENOME SHOTGUN SEQUENCE"/>
    <property type="match status" value="1"/>
</dbReference>
<proteinExistence type="predicted"/>
<evidence type="ECO:0000259" key="1">
    <source>
        <dbReference type="Pfam" id="PF03235"/>
    </source>
</evidence>
<reference evidence="2 3" key="1">
    <citation type="submission" date="2018-08" db="EMBL/GenBank/DDBJ databases">
        <title>A genome reference for cultivated species of the human gut microbiota.</title>
        <authorList>
            <person name="Zou Y."/>
            <person name="Xue W."/>
            <person name="Luo G."/>
        </authorList>
    </citation>
    <scope>NUCLEOTIDE SEQUENCE [LARGE SCALE GENOMIC DNA]</scope>
    <source>
        <strain evidence="2 3">TM09-12</strain>
    </source>
</reference>
<comment type="caution">
    <text evidence="2">The sequence shown here is derived from an EMBL/GenBank/DDBJ whole genome shotgun (WGS) entry which is preliminary data.</text>
</comment>
<accession>A0A374P1F2</accession>
<dbReference type="AlphaFoldDB" id="A0A374P1F2"/>
<dbReference type="EMBL" id="QSON01000015">
    <property type="protein sequence ID" value="RGI98813.1"/>
    <property type="molecule type" value="Genomic_DNA"/>
</dbReference>
<evidence type="ECO:0000313" key="3">
    <source>
        <dbReference type="Proteomes" id="UP000263014"/>
    </source>
</evidence>